<evidence type="ECO:0000313" key="7">
    <source>
        <dbReference type="Proteomes" id="UP000694044"/>
    </source>
</evidence>
<feature type="region of interest" description="Disordered" evidence="4">
    <location>
        <begin position="174"/>
        <end position="209"/>
    </location>
</feature>
<comment type="caution">
    <text evidence="6">The sequence shown here is derived from an EMBL/GenBank/DDBJ whole genome shotgun (WGS) entry which is preliminary data.</text>
</comment>
<dbReference type="Pfam" id="PF00249">
    <property type="entry name" value="Myb_DNA-binding"/>
    <property type="match status" value="1"/>
</dbReference>
<gene>
    <name evidence="6" type="ORF">PHYPSEUDO_009253</name>
</gene>
<name>A0A8T1VD07_9STRA</name>
<dbReference type="InterPro" id="IPR001005">
    <property type="entry name" value="SANT/Myb"/>
</dbReference>
<feature type="domain" description="HTH myb-type" evidence="5">
    <location>
        <begin position="124"/>
        <end position="179"/>
    </location>
</feature>
<dbReference type="SMART" id="SM00717">
    <property type="entry name" value="SANT"/>
    <property type="match status" value="1"/>
</dbReference>
<proteinExistence type="predicted"/>
<dbReference type="AlphaFoldDB" id="A0A8T1VD07"/>
<feature type="compositionally biased region" description="Low complexity" evidence="4">
    <location>
        <begin position="1"/>
        <end position="17"/>
    </location>
</feature>
<evidence type="ECO:0000256" key="1">
    <source>
        <dbReference type="ARBA" id="ARBA00023015"/>
    </source>
</evidence>
<dbReference type="PANTHER" id="PTHR12802:SF155">
    <property type="entry name" value="DEUBIQUITINASE MYSM1"/>
    <property type="match status" value="1"/>
</dbReference>
<organism evidence="6 7">
    <name type="scientific">Phytophthora pseudosyringae</name>
    <dbReference type="NCBI Taxonomy" id="221518"/>
    <lineage>
        <taxon>Eukaryota</taxon>
        <taxon>Sar</taxon>
        <taxon>Stramenopiles</taxon>
        <taxon>Oomycota</taxon>
        <taxon>Peronosporomycetes</taxon>
        <taxon>Peronosporales</taxon>
        <taxon>Peronosporaceae</taxon>
        <taxon>Phytophthora</taxon>
    </lineage>
</organism>
<protein>
    <recommendedName>
        <fullName evidence="5">HTH myb-type domain-containing protein</fullName>
    </recommendedName>
</protein>
<keyword evidence="1" id="KW-0805">Transcription regulation</keyword>
<accession>A0A8T1VD07</accession>
<dbReference type="OrthoDB" id="118550at2759"/>
<dbReference type="NCBIfam" id="TIGR01557">
    <property type="entry name" value="myb_SHAQKYF"/>
    <property type="match status" value="1"/>
</dbReference>
<evidence type="ECO:0000259" key="5">
    <source>
        <dbReference type="PROSITE" id="PS51294"/>
    </source>
</evidence>
<feature type="compositionally biased region" description="Polar residues" evidence="4">
    <location>
        <begin position="29"/>
        <end position="44"/>
    </location>
</feature>
<dbReference type="PROSITE" id="PS51294">
    <property type="entry name" value="HTH_MYB"/>
    <property type="match status" value="1"/>
</dbReference>
<keyword evidence="2" id="KW-0804">Transcription</keyword>
<keyword evidence="7" id="KW-1185">Reference proteome</keyword>
<evidence type="ECO:0000256" key="4">
    <source>
        <dbReference type="SAM" id="MobiDB-lite"/>
    </source>
</evidence>
<dbReference type="InterPro" id="IPR017930">
    <property type="entry name" value="Myb_dom"/>
</dbReference>
<dbReference type="CDD" id="cd00167">
    <property type="entry name" value="SANT"/>
    <property type="match status" value="1"/>
</dbReference>
<dbReference type="PANTHER" id="PTHR12802">
    <property type="entry name" value="SWI/SNF COMPLEX-RELATED"/>
    <property type="match status" value="1"/>
</dbReference>
<evidence type="ECO:0000313" key="6">
    <source>
        <dbReference type="EMBL" id="KAG7378965.1"/>
    </source>
</evidence>
<feature type="region of interest" description="Disordered" evidence="4">
    <location>
        <begin position="1"/>
        <end position="44"/>
    </location>
</feature>
<reference evidence="6" key="1">
    <citation type="submission" date="2021-02" db="EMBL/GenBank/DDBJ databases">
        <authorList>
            <person name="Palmer J.M."/>
        </authorList>
    </citation>
    <scope>NUCLEOTIDE SEQUENCE</scope>
    <source>
        <strain evidence="6">SCRP734</strain>
    </source>
</reference>
<evidence type="ECO:0000256" key="3">
    <source>
        <dbReference type="ARBA" id="ARBA00023242"/>
    </source>
</evidence>
<dbReference type="InterPro" id="IPR006447">
    <property type="entry name" value="Myb_dom_plants"/>
</dbReference>
<dbReference type="GO" id="GO:0003677">
    <property type="term" value="F:DNA binding"/>
    <property type="evidence" value="ECO:0007669"/>
    <property type="project" value="InterPro"/>
</dbReference>
<sequence>MASTTSEIAEQSSSSSTAHKDTGVPGHSLPSTQQEHSPTETGTGMTITHSVQQEFLDDETKNLICIPCYSSSTSAHSSPMAAGSAVHTRVSAVVHQPLPTTTSATLLQVSLPGSPLSHSPVRTAESTKGERWTVDEHERFLIGMELFKVGPWKKIANVVGTRDARQTMSHAQKYRQKIKRRKLEPPTPEPPHRADHGPCATSSGGVGPSTKRMRIAPATAAAASEADVVRRVVADTGTQHVSPRVQSRREALGGMISGLERATGLIPAATLLEGGPAARAITDARARDGVMATADTRRVDRPNQRLDTTLEPLDINDDVSVVHESWLGPDELWDFLEGRPAVGADVAGACAVADAEPRLRDASNQ</sequence>
<dbReference type="Proteomes" id="UP000694044">
    <property type="component" value="Unassembled WGS sequence"/>
</dbReference>
<keyword evidence="3" id="KW-0539">Nucleus</keyword>
<dbReference type="EMBL" id="JAGDFM010000382">
    <property type="protein sequence ID" value="KAG7378965.1"/>
    <property type="molecule type" value="Genomic_DNA"/>
</dbReference>
<evidence type="ECO:0000256" key="2">
    <source>
        <dbReference type="ARBA" id="ARBA00023163"/>
    </source>
</evidence>